<dbReference type="InterPro" id="IPR043519">
    <property type="entry name" value="NT_sf"/>
</dbReference>
<dbReference type="Proteomes" id="UP000315389">
    <property type="component" value="Unassembled WGS sequence"/>
</dbReference>
<sequence length="273" mass="30773">MTSNVGANIEVGLTDLLGPDATIADLEALRDAFTRFMLQYKFAIDEVLTKVNILRDEFEHLHHENPIEHVSSRLKSAASVLDKIERKGCDPNFDAIRGSIFDIAGVRIVCSFIPDIYKVLEALQRQDDLTVLEVKDYIQNPKPNGYRSLHLICSVPVFLSSGTVQVTVEVQIRTIAMDFWASLEHKIYYKYERQVPAEILDGLRSSAQVAATLDTTMTDLRARVRELELEADKDGAAAARTIDHLDRAVADQHGLVPQLHLIERLADLRRKRI</sequence>
<dbReference type="SUPFAM" id="SSF81301">
    <property type="entry name" value="Nucleotidyltransferase"/>
    <property type="match status" value="1"/>
</dbReference>
<name>A0A542ZUU7_RARFA</name>
<proteinExistence type="predicted"/>
<evidence type="ECO:0000313" key="2">
    <source>
        <dbReference type="EMBL" id="TQL64145.1"/>
    </source>
</evidence>
<evidence type="ECO:0000313" key="3">
    <source>
        <dbReference type="Proteomes" id="UP000315389"/>
    </source>
</evidence>
<dbReference type="RefSeq" id="WP_142118881.1">
    <property type="nucleotide sequence ID" value="NZ_BAAASV010000003.1"/>
</dbReference>
<dbReference type="PANTHER" id="PTHR47837:SF2">
    <property type="entry name" value="GTP PYROPHOSPHOKINASE YWAC"/>
    <property type="match status" value="1"/>
</dbReference>
<keyword evidence="2" id="KW-0418">Kinase</keyword>
<dbReference type="InterPro" id="IPR052366">
    <property type="entry name" value="GTP_Pyrophosphokinase"/>
</dbReference>
<dbReference type="CDD" id="cd05399">
    <property type="entry name" value="NT_Rel-Spo_like"/>
    <property type="match status" value="1"/>
</dbReference>
<reference evidence="2 3" key="1">
    <citation type="submission" date="2019-06" db="EMBL/GenBank/DDBJ databases">
        <title>Sequencing the genomes of 1000 actinobacteria strains.</title>
        <authorList>
            <person name="Klenk H.-P."/>
        </authorList>
    </citation>
    <scope>NUCLEOTIDE SEQUENCE [LARGE SCALE GENOMIC DNA]</scope>
    <source>
        <strain evidence="2 3">DSM 4813</strain>
    </source>
</reference>
<feature type="domain" description="RelA/SpoT" evidence="1">
    <location>
        <begin position="72"/>
        <end position="195"/>
    </location>
</feature>
<dbReference type="GO" id="GO:0016301">
    <property type="term" value="F:kinase activity"/>
    <property type="evidence" value="ECO:0007669"/>
    <property type="project" value="UniProtKB-KW"/>
</dbReference>
<dbReference type="OrthoDB" id="9789634at2"/>
<dbReference type="GO" id="GO:0015969">
    <property type="term" value="P:guanosine tetraphosphate metabolic process"/>
    <property type="evidence" value="ECO:0007669"/>
    <property type="project" value="InterPro"/>
</dbReference>
<gene>
    <name evidence="2" type="ORF">FB461_0636</name>
</gene>
<dbReference type="Gene3D" id="3.30.460.10">
    <property type="entry name" value="Beta Polymerase, domain 2"/>
    <property type="match status" value="1"/>
</dbReference>
<dbReference type="Gene3D" id="1.10.287.860">
    <property type="entry name" value="Nucleotidyltransferase"/>
    <property type="match status" value="1"/>
</dbReference>
<dbReference type="EMBL" id="VFOS01000001">
    <property type="protein sequence ID" value="TQL64145.1"/>
    <property type="molecule type" value="Genomic_DNA"/>
</dbReference>
<dbReference type="PANTHER" id="PTHR47837">
    <property type="entry name" value="GTP PYROPHOSPHOKINASE YJBM"/>
    <property type="match status" value="1"/>
</dbReference>
<dbReference type="Pfam" id="PF04607">
    <property type="entry name" value="RelA_SpoT"/>
    <property type="match status" value="1"/>
</dbReference>
<dbReference type="AlphaFoldDB" id="A0A542ZUU7"/>
<accession>A0A542ZUU7</accession>
<comment type="caution">
    <text evidence="2">The sequence shown here is derived from an EMBL/GenBank/DDBJ whole genome shotgun (WGS) entry which is preliminary data.</text>
</comment>
<dbReference type="SMART" id="SM00954">
    <property type="entry name" value="RelA_SpoT"/>
    <property type="match status" value="1"/>
</dbReference>
<dbReference type="InterPro" id="IPR007685">
    <property type="entry name" value="RelA_SpoT"/>
</dbReference>
<organism evidence="2 3">
    <name type="scientific">Rarobacter faecitabidus</name>
    <dbReference type="NCBI Taxonomy" id="13243"/>
    <lineage>
        <taxon>Bacteria</taxon>
        <taxon>Bacillati</taxon>
        <taxon>Actinomycetota</taxon>
        <taxon>Actinomycetes</taxon>
        <taxon>Micrococcales</taxon>
        <taxon>Rarobacteraceae</taxon>
        <taxon>Rarobacter</taxon>
    </lineage>
</organism>
<keyword evidence="3" id="KW-1185">Reference proteome</keyword>
<protein>
    <submittedName>
        <fullName evidence="2">Putative GTP pyrophosphokinase</fullName>
    </submittedName>
</protein>
<evidence type="ECO:0000259" key="1">
    <source>
        <dbReference type="SMART" id="SM00954"/>
    </source>
</evidence>
<keyword evidence="2" id="KW-0808">Transferase</keyword>